<keyword evidence="7" id="KW-0067">ATP-binding</keyword>
<dbReference type="SUPFAM" id="SSF56112">
    <property type="entry name" value="Protein kinase-like (PK-like)"/>
    <property type="match status" value="1"/>
</dbReference>
<dbReference type="PROSITE" id="PS00915">
    <property type="entry name" value="PI3_4_KINASE_1"/>
    <property type="match status" value="1"/>
</dbReference>
<name>A0AAX4K2D1_9TREE</name>
<dbReference type="CDD" id="cd05167">
    <property type="entry name" value="PI4Kc_III_alpha"/>
    <property type="match status" value="1"/>
</dbReference>
<dbReference type="InterPro" id="IPR011009">
    <property type="entry name" value="Kinase-like_dom_sf"/>
</dbReference>
<dbReference type="InterPro" id="IPR045495">
    <property type="entry name" value="PI4K_N"/>
</dbReference>
<dbReference type="Gene3D" id="3.30.1010.10">
    <property type="entry name" value="Phosphatidylinositol 3-kinase Catalytic Subunit, Chain A, domain 4"/>
    <property type="match status" value="1"/>
</dbReference>
<dbReference type="PANTHER" id="PTHR10048:SF15">
    <property type="entry name" value="PHOSPHATIDYLINOSITOL 4-KINASE ALPHA"/>
    <property type="match status" value="1"/>
</dbReference>
<dbReference type="GeneID" id="91097343"/>
<keyword evidence="6" id="KW-0418">Kinase</keyword>
<dbReference type="RefSeq" id="XP_066078489.1">
    <property type="nucleotide sequence ID" value="XM_066222392.1"/>
</dbReference>
<dbReference type="GO" id="GO:0005524">
    <property type="term" value="F:ATP binding"/>
    <property type="evidence" value="ECO:0007669"/>
    <property type="project" value="UniProtKB-KW"/>
</dbReference>
<comment type="catalytic activity">
    <reaction evidence="1">
        <text>a 1,2-diacyl-sn-glycero-3-phospho-(1D-myo-inositol) + ATP = a 1,2-diacyl-sn-glycero-3-phospho-(1D-myo-inositol 4-phosphate) + ADP + H(+)</text>
        <dbReference type="Rhea" id="RHEA:19877"/>
        <dbReference type="ChEBI" id="CHEBI:15378"/>
        <dbReference type="ChEBI" id="CHEBI:30616"/>
        <dbReference type="ChEBI" id="CHEBI:57880"/>
        <dbReference type="ChEBI" id="CHEBI:58178"/>
        <dbReference type="ChEBI" id="CHEBI:456216"/>
        <dbReference type="EC" id="2.7.1.67"/>
    </reaction>
</comment>
<evidence type="ECO:0000256" key="4">
    <source>
        <dbReference type="ARBA" id="ARBA00022679"/>
    </source>
</evidence>
<evidence type="ECO:0000256" key="1">
    <source>
        <dbReference type="ARBA" id="ARBA00001686"/>
    </source>
</evidence>
<dbReference type="Gene3D" id="1.25.40.70">
    <property type="entry name" value="Phosphatidylinositol 3-kinase, accessory domain (PIK)"/>
    <property type="match status" value="1"/>
</dbReference>
<gene>
    <name evidence="10" type="ORF">L201_006674</name>
</gene>
<dbReference type="PROSITE" id="PS51545">
    <property type="entry name" value="PIK_HELICAL"/>
    <property type="match status" value="1"/>
</dbReference>
<keyword evidence="4" id="KW-0808">Transferase</keyword>
<comment type="similarity">
    <text evidence="2">Belongs to the PI3/PI4-kinase family. Type III PI4K subfamily.</text>
</comment>
<evidence type="ECO:0000256" key="2">
    <source>
        <dbReference type="ARBA" id="ARBA00006209"/>
    </source>
</evidence>
<evidence type="ECO:0000256" key="7">
    <source>
        <dbReference type="ARBA" id="ARBA00022840"/>
    </source>
</evidence>
<sequence>MDCLDEPLHLQILTSLASTYAKTPEDGNSISILLNGLPSDSLSIHKEQGAIPYDEDEWTEFEINHAISYAHYVSSLPLTSTHLAESLSRLNALLFGLLRHANPSPGGDASPSSSYRSLEAGGLGSNGQAQLCEALLKALLWVAWGRKDLREDIGGVFEDFVGKIEELMSGSPALTFPLVLLHCLQSVISTCPLPPLPARSISTIAKSLLSISSPAILIKLIHQSSSAASTPHIRAPPTTPFTAPHPITPSGVTSAVTDILNVLLVTPLLPYPDITENQTVFAHQNGVQHRPYSHIYNQENANPIIRKQIKQLVDTRLSLEQVERLSVDQEGRAVLDEAGKVALRWWTDLMGGSALLEETPYSRRGSLFSIGGQQDEEVELMVSVLYLLNNISLHYTETDPTHLARLKLLLSEDSAVTDPRVLEAVFICTSIQVRNDPSLGTTMTHQIRRLLLSPIPAFEGEMGGSSSTVPPAVVAASKCLALCIEMSANDDLTSSTLYSLLNTLSHSATAPGAASIRSSPLHHHFRGETDTSTIKTGATGMRVTEEQKKLVAVTAVEVVSRLALEIGQEDIIHLSISMLIQRLRGVDLTTESTIVTNLVPLALAASNGDLIEVYRAFSQISRSSHPEDPRNSSNAVLAAQTTLAKGLVNRLDCADGYLVELLTLFADKGTQTQMVAMASHGYDSKDKDAVAQLRREGETRFGDMKAWLAALLIPIATLLSHPTYHPDKSATKELVAHFRNLWFLCVVFGLSGPAGQKRLSEHENNALNTIAEKTPALVLEGSTDFVASDLAYNSILRKDYAASIQQSQRNALTQYLPNQKHSYDIRAMTTPQTTLLMAISDLESARTLRYQPSVLLEYFCNDSINDSSLIGCLDAIAQKIISLFMKQVSLRVVTHSLPPVVADEVCKILVACTHRMRKVREIALVYARQLLETFSALLCDRKVVFTLLEILTLMRRSCELQYTDEYSPVYDFHSDKMDLTLHLTDDYAVRNEITSQLHSVTKHWLTLAISRAPIEVQSTLQSYLNESRDVLLIDSVEMGAGLALHFSKSISRLDRQESMMPNIGGWPADSSNLVASQFAAKNYFNGELSGARLVLTKGLSNLQEGSPANSSPAELLAFKSQMAQATSNIRTKNKPFKVPEIRRILLRAVSVLVASPEMDRDILHYLVELPMAAFTPLAIAAGVDAWTWLLRQRPEAEVAIIGAITSGWLQTIRSRKGLFSTSMNYQDPFEQPVEYSPSDKKVSDLELAKARKLLRPHLLLVQVLSSQFQAIKYRERGIIVSLIRLMMRSLKAHKEMSTHPLAREVRFSLLLFGFQMLASSRMEALLELKFRDRLFAAAFSWFAFRPQWSFGSDRIQVGAEIKLLQDLLAVVQEDRIRGDHSTSSLSDRSPAFLIQGSSSMHEYESQHKDRVKLLQLLIENEVSRLSVWCNPLNETGRPNSAPVAALERSVAVDEWTRLVDKAWRIAPAVAVHMGERFKNVPVQAEITRLVRSDPKSVLDVPEALHFLLGEKLENNARAALKWLPVWAAVPPVTAIVYFQPRYGNHPLILQYAMRVLEQHPVELTFFFVPQVVQALRADALGYVERFIFETSKISQLFCHQIIWNMKANTFRDDDASQPDPMKPLLDRMIDMIVAGLSGKAKGFYDLEFTFFDAVTSISGKLKPYIKKSKPEKKAKIDEEMALIALSVGVYLPSNPDGVVIDLDRKSGRPLQSHAKAPFMATFKVQKERIDLPSDSNIEIADEAAMVKTKYDVWQSAIFKVGDDCRQDVLALQIIAMFKNVFTTIGLTLYLFPYRVTATAPGCGVIDVVPNATSRDEMGRAKINDLFSYFVDKYGGVDTVSFQKARLNFIQSMAAYSVACYILQIKDRHNGNIMIDGEGHIVHIDFGFLFDIGPGGIKFEPSSFKLNHEMVALMGGRDSQGYKMFTELTVKAFLAIRPHAEQLVNTVHLMLGTGLPSFKGEGTIQRLRNRFQLQLGERHAAEYMAGVVENARENVRSNVYDGFQKLQNGIPY</sequence>
<proteinExistence type="inferred from homology"/>
<evidence type="ECO:0000259" key="8">
    <source>
        <dbReference type="PROSITE" id="PS50290"/>
    </source>
</evidence>
<keyword evidence="11" id="KW-1185">Reference proteome</keyword>
<reference evidence="10 11" key="1">
    <citation type="submission" date="2024-01" db="EMBL/GenBank/DDBJ databases">
        <title>Comparative genomics of Cryptococcus and Kwoniella reveals pathogenesis evolution and contrasting modes of karyotype evolution via chromosome fusion or intercentromeric recombination.</title>
        <authorList>
            <person name="Coelho M.A."/>
            <person name="David-Palma M."/>
            <person name="Shea T."/>
            <person name="Bowers K."/>
            <person name="McGinley-Smith S."/>
            <person name="Mohammad A.W."/>
            <person name="Gnirke A."/>
            <person name="Yurkov A.M."/>
            <person name="Nowrousian M."/>
            <person name="Sun S."/>
            <person name="Cuomo C.A."/>
            <person name="Heitman J."/>
        </authorList>
    </citation>
    <scope>NUCLEOTIDE SEQUENCE [LARGE SCALE GENOMIC DNA]</scope>
    <source>
        <strain evidence="10 11">CBS 6074</strain>
    </source>
</reference>
<dbReference type="InterPro" id="IPR042236">
    <property type="entry name" value="PI3K_accessory_sf"/>
</dbReference>
<dbReference type="Proteomes" id="UP001355207">
    <property type="component" value="Chromosome 9"/>
</dbReference>
<dbReference type="FunFam" id="1.10.1070.11:FF:000012">
    <property type="entry name" value="Phosphatidylinositol 4-kinase alpha 1"/>
    <property type="match status" value="1"/>
</dbReference>
<evidence type="ECO:0000256" key="5">
    <source>
        <dbReference type="ARBA" id="ARBA00022741"/>
    </source>
</evidence>
<dbReference type="GO" id="GO:0046854">
    <property type="term" value="P:phosphatidylinositol phosphate biosynthetic process"/>
    <property type="evidence" value="ECO:0007669"/>
    <property type="project" value="InterPro"/>
</dbReference>
<dbReference type="Pfam" id="PF00613">
    <property type="entry name" value="PI3Ka"/>
    <property type="match status" value="1"/>
</dbReference>
<dbReference type="PROSITE" id="PS50290">
    <property type="entry name" value="PI3_4_KINASE_3"/>
    <property type="match status" value="1"/>
</dbReference>
<evidence type="ECO:0000313" key="11">
    <source>
        <dbReference type="Proteomes" id="UP001355207"/>
    </source>
</evidence>
<dbReference type="SMART" id="SM00145">
    <property type="entry name" value="PI3Ka"/>
    <property type="match status" value="1"/>
</dbReference>
<dbReference type="FunFam" id="3.30.1010.10:FF:000014">
    <property type="entry name" value="Phosphatidylinositol 4-kinase STT4"/>
    <property type="match status" value="1"/>
</dbReference>
<evidence type="ECO:0000313" key="10">
    <source>
        <dbReference type="EMBL" id="WWC91727.1"/>
    </source>
</evidence>
<dbReference type="FunFam" id="1.25.40.70:FF:000011">
    <property type="entry name" value="Phosphatidylinositol 4-kinase alpha"/>
    <property type="match status" value="1"/>
</dbReference>
<evidence type="ECO:0000259" key="9">
    <source>
        <dbReference type="PROSITE" id="PS51545"/>
    </source>
</evidence>
<dbReference type="GO" id="GO:0004430">
    <property type="term" value="F:1-phosphatidylinositol 4-kinase activity"/>
    <property type="evidence" value="ECO:0007669"/>
    <property type="project" value="UniProtKB-EC"/>
</dbReference>
<dbReference type="EC" id="2.7.1.67" evidence="3"/>
<dbReference type="SMART" id="SM00146">
    <property type="entry name" value="PI3Kc"/>
    <property type="match status" value="1"/>
</dbReference>
<evidence type="ECO:0000256" key="3">
    <source>
        <dbReference type="ARBA" id="ARBA00012169"/>
    </source>
</evidence>
<dbReference type="InterPro" id="IPR015433">
    <property type="entry name" value="PI3/4_kinase"/>
</dbReference>
<feature type="domain" description="PIK helical" evidence="9">
    <location>
        <begin position="1445"/>
        <end position="1631"/>
    </location>
</feature>
<feature type="domain" description="PI3K/PI4K catalytic" evidence="8">
    <location>
        <begin position="1733"/>
        <end position="1995"/>
    </location>
</feature>
<dbReference type="PANTHER" id="PTHR10048">
    <property type="entry name" value="PHOSPHATIDYLINOSITOL KINASE"/>
    <property type="match status" value="1"/>
</dbReference>
<dbReference type="InterPro" id="IPR016024">
    <property type="entry name" value="ARM-type_fold"/>
</dbReference>
<dbReference type="Gene3D" id="1.10.1070.11">
    <property type="entry name" value="Phosphatidylinositol 3-/4-kinase, catalytic domain"/>
    <property type="match status" value="1"/>
</dbReference>
<dbReference type="EMBL" id="CP144106">
    <property type="protein sequence ID" value="WWC91727.1"/>
    <property type="molecule type" value="Genomic_DNA"/>
</dbReference>
<dbReference type="GO" id="GO:0005737">
    <property type="term" value="C:cytoplasm"/>
    <property type="evidence" value="ECO:0007669"/>
    <property type="project" value="TreeGrafter"/>
</dbReference>
<dbReference type="PROSITE" id="PS00916">
    <property type="entry name" value="PI3_4_KINASE_2"/>
    <property type="match status" value="1"/>
</dbReference>
<keyword evidence="5" id="KW-0547">Nucleotide-binding</keyword>
<dbReference type="InterPro" id="IPR036940">
    <property type="entry name" value="PI3/4_kinase_cat_sf"/>
</dbReference>
<accession>A0AAX4K2D1</accession>
<dbReference type="GO" id="GO:0005886">
    <property type="term" value="C:plasma membrane"/>
    <property type="evidence" value="ECO:0007669"/>
    <property type="project" value="TreeGrafter"/>
</dbReference>
<protein>
    <recommendedName>
        <fullName evidence="3">1-phosphatidylinositol 4-kinase</fullName>
        <ecNumber evidence="3">2.7.1.67</ecNumber>
    </recommendedName>
</protein>
<dbReference type="InterPro" id="IPR018936">
    <property type="entry name" value="PI3/4_kinase_CS"/>
</dbReference>
<dbReference type="Pfam" id="PF00454">
    <property type="entry name" value="PI3_PI4_kinase"/>
    <property type="match status" value="1"/>
</dbReference>
<dbReference type="SUPFAM" id="SSF48371">
    <property type="entry name" value="ARM repeat"/>
    <property type="match status" value="1"/>
</dbReference>
<dbReference type="GO" id="GO:0048015">
    <property type="term" value="P:phosphatidylinositol-mediated signaling"/>
    <property type="evidence" value="ECO:0007669"/>
    <property type="project" value="TreeGrafter"/>
</dbReference>
<dbReference type="Pfam" id="PF19274">
    <property type="entry name" value="PI4K_N"/>
    <property type="match status" value="2"/>
</dbReference>
<organism evidence="10 11">
    <name type="scientific">Kwoniella dendrophila CBS 6074</name>
    <dbReference type="NCBI Taxonomy" id="1295534"/>
    <lineage>
        <taxon>Eukaryota</taxon>
        <taxon>Fungi</taxon>
        <taxon>Dikarya</taxon>
        <taxon>Basidiomycota</taxon>
        <taxon>Agaricomycotina</taxon>
        <taxon>Tremellomycetes</taxon>
        <taxon>Tremellales</taxon>
        <taxon>Cryptococcaceae</taxon>
        <taxon>Kwoniella</taxon>
    </lineage>
</organism>
<dbReference type="InterPro" id="IPR000403">
    <property type="entry name" value="PI3/4_kinase_cat_dom"/>
</dbReference>
<dbReference type="InterPro" id="IPR001263">
    <property type="entry name" value="PI3K_accessory_dom"/>
</dbReference>
<evidence type="ECO:0000256" key="6">
    <source>
        <dbReference type="ARBA" id="ARBA00022777"/>
    </source>
</evidence>